<dbReference type="InterPro" id="IPR032675">
    <property type="entry name" value="LRR_dom_sf"/>
</dbReference>
<evidence type="ECO:0000313" key="2">
    <source>
        <dbReference type="Proteomes" id="UP000243515"/>
    </source>
</evidence>
<accession>A0A232LYI7</accession>
<organism evidence="1 2">
    <name type="scientific">Elaphomyces granulatus</name>
    <dbReference type="NCBI Taxonomy" id="519963"/>
    <lineage>
        <taxon>Eukaryota</taxon>
        <taxon>Fungi</taxon>
        <taxon>Dikarya</taxon>
        <taxon>Ascomycota</taxon>
        <taxon>Pezizomycotina</taxon>
        <taxon>Eurotiomycetes</taxon>
        <taxon>Eurotiomycetidae</taxon>
        <taxon>Eurotiales</taxon>
        <taxon>Elaphomycetaceae</taxon>
        <taxon>Elaphomyces</taxon>
    </lineage>
</organism>
<gene>
    <name evidence="1" type="ORF">Egran_03007</name>
</gene>
<protein>
    <submittedName>
        <fullName evidence="1">Uncharacterized protein</fullName>
    </submittedName>
</protein>
<dbReference type="SUPFAM" id="SSF52047">
    <property type="entry name" value="RNI-like"/>
    <property type="match status" value="1"/>
</dbReference>
<sequence>MSQRTEIFLPTEIIIEIVSFIAADDPPRRSQVCLHACCLVSRQWYSASVGLLYAEPDFQQALTFEKFIATVCPPIAAASKCKTRTRNLGLGLGSLVRTLDMSSLVHNSTKRVTARLLGRVKEYLEVFIAPMDSFSINSLASLSKCYNLEELDLSLVCSPLPFIRLKKAIRHLDKLEFLSLPTSTTILVEELTDMPWPPRLRRLRFSGSFPKDSMESFSWPEQLSSLTLVFCNDLSVKSISSLICSRHLGRLRHLGISYANSFLQPESINAVPRFLPNLRTLIVPGDLLQDDFFNNLNGTPLSLEYLAIERGATFFPSLGFSERSLISALDYGLSNLRAVIFDPVYSKHTGSGIFNSINDALKAQWKRRSPGEFASREFEIGAFLGDYSDVF</sequence>
<keyword evidence="2" id="KW-1185">Reference proteome</keyword>
<dbReference type="OrthoDB" id="2125396at2759"/>
<dbReference type="Proteomes" id="UP000243515">
    <property type="component" value="Unassembled WGS sequence"/>
</dbReference>
<proteinExistence type="predicted"/>
<reference evidence="1 2" key="1">
    <citation type="journal article" date="2015" name="Environ. Microbiol.">
        <title>Metagenome sequence of Elaphomyces granulatus from sporocarp tissue reveals Ascomycota ectomycorrhizal fingerprints of genome expansion and a Proteobacteria-rich microbiome.</title>
        <authorList>
            <person name="Quandt C.A."/>
            <person name="Kohler A."/>
            <person name="Hesse C.N."/>
            <person name="Sharpton T.J."/>
            <person name="Martin F."/>
            <person name="Spatafora J.W."/>
        </authorList>
    </citation>
    <scope>NUCLEOTIDE SEQUENCE [LARGE SCALE GENOMIC DNA]</scope>
    <source>
        <strain evidence="1 2">OSC145934</strain>
    </source>
</reference>
<comment type="caution">
    <text evidence="1">The sequence shown here is derived from an EMBL/GenBank/DDBJ whole genome shotgun (WGS) entry which is preliminary data.</text>
</comment>
<name>A0A232LYI7_9EURO</name>
<dbReference type="EMBL" id="NPHW01003636">
    <property type="protein sequence ID" value="OXV09231.1"/>
    <property type="molecule type" value="Genomic_DNA"/>
</dbReference>
<dbReference type="Gene3D" id="3.80.10.10">
    <property type="entry name" value="Ribonuclease Inhibitor"/>
    <property type="match status" value="1"/>
</dbReference>
<dbReference type="AlphaFoldDB" id="A0A232LYI7"/>
<evidence type="ECO:0000313" key="1">
    <source>
        <dbReference type="EMBL" id="OXV09231.1"/>
    </source>
</evidence>